<organism evidence="2 3">
    <name type="scientific">Gammaproteobacteria bacterium LSUCC0057</name>
    <dbReference type="NCBI Taxonomy" id="2559237"/>
    <lineage>
        <taxon>Bacteria</taxon>
        <taxon>Pseudomonadati</taxon>
        <taxon>Pseudomonadota</taxon>
        <taxon>Gammaproteobacteria</taxon>
        <taxon>Cellvibrionales</taxon>
        <taxon>Porticoccaceae</taxon>
        <taxon>SAR92 clade</taxon>
    </lineage>
</organism>
<evidence type="ECO:0000313" key="3">
    <source>
        <dbReference type="Proteomes" id="UP000298133"/>
    </source>
</evidence>
<accession>A0A4Y8UHZ4</accession>
<feature type="compositionally biased region" description="Low complexity" evidence="1">
    <location>
        <begin position="1"/>
        <end position="19"/>
    </location>
</feature>
<dbReference type="OrthoDB" id="8910679at2"/>
<proteinExistence type="predicted"/>
<dbReference type="EMBL" id="SPIA01000002">
    <property type="protein sequence ID" value="TFH67942.1"/>
    <property type="molecule type" value="Genomic_DNA"/>
</dbReference>
<keyword evidence="3" id="KW-1185">Reference proteome</keyword>
<protein>
    <submittedName>
        <fullName evidence="2">Uncharacterized protein</fullName>
    </submittedName>
</protein>
<name>A0A4Y8UHZ4_9GAMM</name>
<evidence type="ECO:0000313" key="2">
    <source>
        <dbReference type="EMBL" id="TFH67942.1"/>
    </source>
</evidence>
<feature type="region of interest" description="Disordered" evidence="1">
    <location>
        <begin position="91"/>
        <end position="114"/>
    </location>
</feature>
<dbReference type="Proteomes" id="UP000298133">
    <property type="component" value="Unassembled WGS sequence"/>
</dbReference>
<dbReference type="AlphaFoldDB" id="A0A4Y8UHZ4"/>
<reference evidence="2 3" key="1">
    <citation type="submission" date="2019-03" db="EMBL/GenBank/DDBJ databases">
        <title>Draft genome of Gammaproteobacteria bacterium LSUCC0057, a member of the SAR92 clade.</title>
        <authorList>
            <person name="Lanclos V.C."/>
            <person name="Doiron C."/>
            <person name="Henson M.W."/>
            <person name="Thrash J.C."/>
        </authorList>
    </citation>
    <scope>NUCLEOTIDE SEQUENCE [LARGE SCALE GENOMIC DNA]</scope>
    <source>
        <strain evidence="2 3">LSUCC0057</strain>
    </source>
</reference>
<sequence>MKKQQTSEPEQTAAAETAADQPVTGRSVFLIETVAAGVSVRTAFLSEQEQLLQMPAVFPNLSYALDQIEQLKRRVIEHFEQAAQIGAQVISEHARQSATSAEQPADNTEPTENA</sequence>
<feature type="compositionally biased region" description="Polar residues" evidence="1">
    <location>
        <begin position="96"/>
        <end position="114"/>
    </location>
</feature>
<gene>
    <name evidence="2" type="ORF">E3W66_06760</name>
</gene>
<comment type="caution">
    <text evidence="2">The sequence shown here is derived from an EMBL/GenBank/DDBJ whole genome shotgun (WGS) entry which is preliminary data.</text>
</comment>
<feature type="region of interest" description="Disordered" evidence="1">
    <location>
        <begin position="1"/>
        <end position="22"/>
    </location>
</feature>
<evidence type="ECO:0000256" key="1">
    <source>
        <dbReference type="SAM" id="MobiDB-lite"/>
    </source>
</evidence>